<accession>A0A1H7QWS6</accession>
<reference evidence="2 3" key="1">
    <citation type="submission" date="2016-10" db="EMBL/GenBank/DDBJ databases">
        <authorList>
            <person name="de Groot N.N."/>
        </authorList>
    </citation>
    <scope>NUCLEOTIDE SEQUENCE [LARGE SCALE GENOMIC DNA]</scope>
    <source>
        <strain evidence="2 3">DSM 43357</strain>
    </source>
</reference>
<feature type="compositionally biased region" description="Low complexity" evidence="1">
    <location>
        <begin position="144"/>
        <end position="155"/>
    </location>
</feature>
<organism evidence="2 3">
    <name type="scientific">Nonomuraea pusilla</name>
    <dbReference type="NCBI Taxonomy" id="46177"/>
    <lineage>
        <taxon>Bacteria</taxon>
        <taxon>Bacillati</taxon>
        <taxon>Actinomycetota</taxon>
        <taxon>Actinomycetes</taxon>
        <taxon>Streptosporangiales</taxon>
        <taxon>Streptosporangiaceae</taxon>
        <taxon>Nonomuraea</taxon>
    </lineage>
</organism>
<dbReference type="Proteomes" id="UP000198953">
    <property type="component" value="Unassembled WGS sequence"/>
</dbReference>
<feature type="region of interest" description="Disordered" evidence="1">
    <location>
        <begin position="133"/>
        <end position="169"/>
    </location>
</feature>
<dbReference type="EMBL" id="FOBF01000005">
    <property type="protein sequence ID" value="SEL52450.1"/>
    <property type="molecule type" value="Genomic_DNA"/>
</dbReference>
<evidence type="ECO:0000313" key="3">
    <source>
        <dbReference type="Proteomes" id="UP000198953"/>
    </source>
</evidence>
<name>A0A1H7QWS6_9ACTN</name>
<dbReference type="AlphaFoldDB" id="A0A1H7QWS6"/>
<keyword evidence="3" id="KW-1185">Reference proteome</keyword>
<dbReference type="RefSeq" id="WP_143078650.1">
    <property type="nucleotide sequence ID" value="NZ_FOBF01000005.1"/>
</dbReference>
<proteinExistence type="predicted"/>
<evidence type="ECO:0000256" key="1">
    <source>
        <dbReference type="SAM" id="MobiDB-lite"/>
    </source>
</evidence>
<dbReference type="STRING" id="46177.SAMN05660976_02715"/>
<sequence length="295" mass="28611">MPSGKIGNTLARAVLAVGTAACATACVTPGTPAWASAGVTTGVPAGVIWLAAGTAAAGTCGTGTSACRATADLHQRANGRHPSRLTAGDEIGAAAGEAARRLGLTGLDSAPGAAGLADLGGVAATWRMGPLLPSARRTEPSGAPVPLLPALPARPGSHPATRLSLGSMPGPYGELTAEAARLASEPLPLGPDSVPALTADAKVSTATDATTAETRAASVTVAAGAPEQARVMVEGLAAGVPLQKGAAEAHIALEGPAAGTAGARAAVAAPDARSLTGSRPAHERLDAALRFLGLR</sequence>
<protein>
    <submittedName>
        <fullName evidence="2">Uncharacterized protein</fullName>
    </submittedName>
</protein>
<gene>
    <name evidence="2" type="ORF">SAMN05660976_02715</name>
</gene>
<evidence type="ECO:0000313" key="2">
    <source>
        <dbReference type="EMBL" id="SEL52450.1"/>
    </source>
</evidence>